<feature type="domain" description="Ferric oxidoreductase" evidence="8">
    <location>
        <begin position="40"/>
        <end position="147"/>
    </location>
</feature>
<dbReference type="GO" id="GO:0010181">
    <property type="term" value="F:FMN binding"/>
    <property type="evidence" value="ECO:0007669"/>
    <property type="project" value="TreeGrafter"/>
</dbReference>
<evidence type="ECO:0000259" key="8">
    <source>
        <dbReference type="Pfam" id="PF01794"/>
    </source>
</evidence>
<feature type="transmembrane region" description="Helical" evidence="7">
    <location>
        <begin position="140"/>
        <end position="157"/>
    </location>
</feature>
<evidence type="ECO:0000256" key="2">
    <source>
        <dbReference type="ARBA" id="ARBA00022448"/>
    </source>
</evidence>
<evidence type="ECO:0000256" key="5">
    <source>
        <dbReference type="ARBA" id="ARBA00023004"/>
    </source>
</evidence>
<proteinExistence type="predicted"/>
<keyword evidence="3 7" id="KW-0812">Transmembrane</keyword>
<dbReference type="GO" id="GO:0005886">
    <property type="term" value="C:plasma membrane"/>
    <property type="evidence" value="ECO:0007669"/>
    <property type="project" value="TreeGrafter"/>
</dbReference>
<keyword evidence="4 7" id="KW-1133">Transmembrane helix</keyword>
<evidence type="ECO:0000256" key="7">
    <source>
        <dbReference type="SAM" id="Phobius"/>
    </source>
</evidence>
<dbReference type="Proteomes" id="UP000594001">
    <property type="component" value="Chromosome"/>
</dbReference>
<dbReference type="Pfam" id="PF01794">
    <property type="entry name" value="Ferric_reduct"/>
    <property type="match status" value="1"/>
</dbReference>
<dbReference type="GO" id="GO:0016679">
    <property type="term" value="F:oxidoreductase activity, acting on diphenols and related substances as donors"/>
    <property type="evidence" value="ECO:0007669"/>
    <property type="project" value="TreeGrafter"/>
</dbReference>
<dbReference type="AlphaFoldDB" id="A0A7L9RUT5"/>
<feature type="transmembrane region" description="Helical" evidence="7">
    <location>
        <begin position="76"/>
        <end position="100"/>
    </location>
</feature>
<keyword evidence="6 7" id="KW-0472">Membrane</keyword>
<dbReference type="RefSeq" id="WP_350331820.1">
    <property type="nucleotide sequence ID" value="NZ_CP054719.1"/>
</dbReference>
<evidence type="ECO:0000256" key="1">
    <source>
        <dbReference type="ARBA" id="ARBA00004141"/>
    </source>
</evidence>
<dbReference type="InterPro" id="IPR022837">
    <property type="entry name" value="MsrQ-like"/>
</dbReference>
<reference evidence="9 10" key="1">
    <citation type="submission" date="2020-06" db="EMBL/GenBank/DDBJ databases">
        <title>The endosymbiont of the kinetoplastid Bodo saltans is a Paracaedibacter-like alpha-proteobacterium possessing a putative toxin-antitoxin system.</title>
        <authorList>
            <person name="Midha S."/>
            <person name="Rigden D.J."/>
            <person name="Siozios S."/>
            <person name="Hurst G.D.D."/>
            <person name="Jackson A.P."/>
        </authorList>
    </citation>
    <scope>NUCLEOTIDE SEQUENCE [LARGE SCALE GENOMIC DNA]</scope>
    <source>
        <strain evidence="9">Lake Konstanz</strain>
    </source>
</reference>
<organism evidence="9 10">
    <name type="scientific">Candidatus Bodocaedibacter vickermanii</name>
    <dbReference type="NCBI Taxonomy" id="2741701"/>
    <lineage>
        <taxon>Bacteria</taxon>
        <taxon>Pseudomonadati</taxon>
        <taxon>Pseudomonadota</taxon>
        <taxon>Alphaproteobacteria</taxon>
        <taxon>Holosporales</taxon>
        <taxon>Candidatus Paracaedibacteraceae</taxon>
        <taxon>Candidatus Bodocaedibacter</taxon>
    </lineage>
</organism>
<dbReference type="EMBL" id="CP054719">
    <property type="protein sequence ID" value="QOL20269.1"/>
    <property type="molecule type" value="Genomic_DNA"/>
</dbReference>
<protein>
    <submittedName>
        <fullName evidence="9">Sulfoxide reductase heme-binding subunit YedZ</fullName>
    </submittedName>
</protein>
<keyword evidence="5" id="KW-0408">Iron</keyword>
<evidence type="ECO:0000256" key="4">
    <source>
        <dbReference type="ARBA" id="ARBA00022989"/>
    </source>
</evidence>
<feature type="transmembrane region" description="Helical" evidence="7">
    <location>
        <begin position="35"/>
        <end position="56"/>
    </location>
</feature>
<keyword evidence="10" id="KW-1185">Reference proteome</keyword>
<keyword evidence="2" id="KW-0813">Transport</keyword>
<dbReference type="PANTHER" id="PTHR36964">
    <property type="entry name" value="PROTEIN-METHIONINE-SULFOXIDE REDUCTASE HEME-BINDING SUBUNIT MSRQ"/>
    <property type="match status" value="1"/>
</dbReference>
<comment type="subcellular location">
    <subcellularLocation>
        <location evidence="1">Membrane</location>
        <topology evidence="1">Multi-pass membrane protein</topology>
    </subcellularLocation>
</comment>
<feature type="transmembrane region" description="Helical" evidence="7">
    <location>
        <begin position="5"/>
        <end position="23"/>
    </location>
</feature>
<dbReference type="PANTHER" id="PTHR36964:SF1">
    <property type="entry name" value="PROTEIN-METHIONINE-SULFOXIDE REDUCTASE HEME-BINDING SUBUNIT MSRQ"/>
    <property type="match status" value="1"/>
</dbReference>
<evidence type="ECO:0000256" key="6">
    <source>
        <dbReference type="ARBA" id="ARBA00023136"/>
    </source>
</evidence>
<dbReference type="InterPro" id="IPR013130">
    <property type="entry name" value="Fe3_Rdtase_TM_dom"/>
</dbReference>
<feature type="transmembrane region" description="Helical" evidence="7">
    <location>
        <begin position="106"/>
        <end position="128"/>
    </location>
</feature>
<sequence length="190" mass="21829">MKKYLGWLITHSLFIAMLISILWDPHKLTWQFKYSAYVAVGFLCLILSLNPLKLIFPRWVLIHRLNRYRQEIGVSVFSYALIHVLCVVIGSGSLASWLSLAQYPPFVSVMLVSMPIFFILAVTSTQFSKMKLGFKNWKRLHRLVYVAEAGVIFHLWMVGQSTLVTVLFLPLVVVQLLRWGIHAKSNSAIH</sequence>
<evidence type="ECO:0000256" key="3">
    <source>
        <dbReference type="ARBA" id="ARBA00022692"/>
    </source>
</evidence>
<dbReference type="KEGG" id="pbal:CPBP_01053"/>
<evidence type="ECO:0000313" key="9">
    <source>
        <dbReference type="EMBL" id="QOL20269.1"/>
    </source>
</evidence>
<dbReference type="GO" id="GO:0020037">
    <property type="term" value="F:heme binding"/>
    <property type="evidence" value="ECO:0007669"/>
    <property type="project" value="TreeGrafter"/>
</dbReference>
<gene>
    <name evidence="9" type="primary">yedZ</name>
    <name evidence="9" type="ORF">CPBP_01053</name>
</gene>
<evidence type="ECO:0000313" key="10">
    <source>
        <dbReference type="Proteomes" id="UP000594001"/>
    </source>
</evidence>
<name>A0A7L9RUT5_9PROT</name>
<accession>A0A7L9RUT5</accession>